<dbReference type="InterPro" id="IPR029479">
    <property type="entry name" value="Nitroreductase"/>
</dbReference>
<evidence type="ECO:0000256" key="3">
    <source>
        <dbReference type="ARBA" id="ARBA00022643"/>
    </source>
</evidence>
<evidence type="ECO:0000256" key="1">
    <source>
        <dbReference type="ARBA" id="ARBA00008366"/>
    </source>
</evidence>
<keyword evidence="3 5" id="KW-0288">FMN</keyword>
<dbReference type="InterPro" id="IPR016446">
    <property type="entry name" value="Flavin_OxRdtase_Frp"/>
</dbReference>
<dbReference type="GO" id="GO:0016491">
    <property type="term" value="F:oxidoreductase activity"/>
    <property type="evidence" value="ECO:0007669"/>
    <property type="project" value="UniProtKB-UniRule"/>
</dbReference>
<dbReference type="SUPFAM" id="SSF55469">
    <property type="entry name" value="FMN-dependent nitroreductase-like"/>
    <property type="match status" value="1"/>
</dbReference>
<proteinExistence type="inferred from homology"/>
<dbReference type="RefSeq" id="WP_126813025.1">
    <property type="nucleotide sequence ID" value="NZ_NGKC01000004.1"/>
</dbReference>
<sequence length="248" mass="28039">MNETIQHQLNHRSIRKFKAEKIPSDIIQQLLQVAQRTASSNFMQSYSLINVTDPVKQAEFAEICAQPYVAEASHLFIFVADQHRNAQIAEENGQETSVLHNMDRFMVAMTDAVLAAQNVTNAAESLGIGTVFLGSILNDSRKVIQLLNLPELTFPVLGLAIGYPDQEPELKPRLPQEFVVFENEYQQIPNMNAALGDYDAVVSEYYDLRNMNRKIDSFTKQITEGMNRKPPKRLAVLKEIQAQGFIKE</sequence>
<dbReference type="EMBL" id="NGKC01000004">
    <property type="protein sequence ID" value="RSU12902.1"/>
    <property type="molecule type" value="Genomic_DNA"/>
</dbReference>
<dbReference type="PANTHER" id="PTHR43425:SF2">
    <property type="entry name" value="OXYGEN-INSENSITIVE NADPH NITROREDUCTASE"/>
    <property type="match status" value="1"/>
</dbReference>
<evidence type="ECO:0000256" key="4">
    <source>
        <dbReference type="ARBA" id="ARBA00023002"/>
    </source>
</evidence>
<evidence type="ECO:0000313" key="7">
    <source>
        <dbReference type="EMBL" id="RSU12902.1"/>
    </source>
</evidence>
<dbReference type="Gene3D" id="3.40.109.10">
    <property type="entry name" value="NADH Oxidase"/>
    <property type="match status" value="1"/>
</dbReference>
<keyword evidence="2 5" id="KW-0285">Flavoprotein</keyword>
<organism evidence="7 8">
    <name type="scientific">Vagococcus acidifermentans</name>
    <dbReference type="NCBI Taxonomy" id="564710"/>
    <lineage>
        <taxon>Bacteria</taxon>
        <taxon>Bacillati</taxon>
        <taxon>Bacillota</taxon>
        <taxon>Bacilli</taxon>
        <taxon>Lactobacillales</taxon>
        <taxon>Enterococcaceae</taxon>
        <taxon>Vagococcus</taxon>
    </lineage>
</organism>
<evidence type="ECO:0000259" key="6">
    <source>
        <dbReference type="Pfam" id="PF00881"/>
    </source>
</evidence>
<dbReference type="Pfam" id="PF00881">
    <property type="entry name" value="Nitroreductase"/>
    <property type="match status" value="1"/>
</dbReference>
<keyword evidence="8" id="KW-1185">Reference proteome</keyword>
<keyword evidence="4 5" id="KW-0560">Oxidoreductase</keyword>
<evidence type="ECO:0000313" key="8">
    <source>
        <dbReference type="Proteomes" id="UP000286773"/>
    </source>
</evidence>
<dbReference type="PIRSF" id="PIRSF005426">
    <property type="entry name" value="Frp"/>
    <property type="match status" value="1"/>
</dbReference>
<evidence type="ECO:0000256" key="5">
    <source>
        <dbReference type="PIRNR" id="PIRNR005426"/>
    </source>
</evidence>
<dbReference type="AlphaFoldDB" id="A0A430AXV9"/>
<comment type="similarity">
    <text evidence="1 5">Belongs to the flavin oxidoreductase frp family.</text>
</comment>
<name>A0A430AXV9_9ENTE</name>
<dbReference type="CDD" id="cd02146">
    <property type="entry name" value="NfsA-like"/>
    <property type="match status" value="1"/>
</dbReference>
<accession>A0A430AXV9</accession>
<keyword evidence="5" id="KW-0521">NADP</keyword>
<feature type="domain" description="Nitroreductase" evidence="6">
    <location>
        <begin position="10"/>
        <end position="163"/>
    </location>
</feature>
<evidence type="ECO:0000256" key="2">
    <source>
        <dbReference type="ARBA" id="ARBA00022630"/>
    </source>
</evidence>
<dbReference type="InterPro" id="IPR000415">
    <property type="entry name" value="Nitroreductase-like"/>
</dbReference>
<protein>
    <submittedName>
        <fullName evidence="7">NADPH-dependent oxidoreductase</fullName>
    </submittedName>
</protein>
<gene>
    <name evidence="7" type="ORF">CBF27_05010</name>
</gene>
<dbReference type="PANTHER" id="PTHR43425">
    <property type="entry name" value="OXYGEN-INSENSITIVE NADPH NITROREDUCTASE"/>
    <property type="match status" value="1"/>
</dbReference>
<dbReference type="OrthoDB" id="9775805at2"/>
<dbReference type="Proteomes" id="UP000286773">
    <property type="component" value="Unassembled WGS sequence"/>
</dbReference>
<reference evidence="7 8" key="1">
    <citation type="submission" date="2017-05" db="EMBL/GenBank/DDBJ databases">
        <title>Vagococcus spp. assemblies.</title>
        <authorList>
            <person name="Gulvik C.A."/>
        </authorList>
    </citation>
    <scope>NUCLEOTIDE SEQUENCE [LARGE SCALE GENOMIC DNA]</scope>
    <source>
        <strain evidence="7 8">LMG 24798</strain>
    </source>
</reference>
<comment type="caution">
    <text evidence="7">The sequence shown here is derived from an EMBL/GenBank/DDBJ whole genome shotgun (WGS) entry which is preliminary data.</text>
</comment>